<keyword evidence="3 8" id="KW-0813">Transport</keyword>
<dbReference type="InterPro" id="IPR003689">
    <property type="entry name" value="ZIP"/>
</dbReference>
<feature type="transmembrane region" description="Helical" evidence="8">
    <location>
        <begin position="275"/>
        <end position="295"/>
    </location>
</feature>
<proteinExistence type="inferred from homology"/>
<dbReference type="STRING" id="3659.A0A0A0L1S4"/>
<evidence type="ECO:0000256" key="3">
    <source>
        <dbReference type="ARBA" id="ARBA00022448"/>
    </source>
</evidence>
<feature type="transmembrane region" description="Helical" evidence="8">
    <location>
        <begin position="347"/>
        <end position="366"/>
    </location>
</feature>
<keyword evidence="5 8" id="KW-1133">Transmembrane helix</keyword>
<evidence type="ECO:0000313" key="11">
    <source>
        <dbReference type="Proteomes" id="UP000029981"/>
    </source>
</evidence>
<keyword evidence="6 8" id="KW-0406">Ion transport</keyword>
<dbReference type="Pfam" id="PF02535">
    <property type="entry name" value="Zip"/>
    <property type="match status" value="1"/>
</dbReference>
<dbReference type="PANTHER" id="PTHR11040">
    <property type="entry name" value="ZINC/IRON TRANSPORTER"/>
    <property type="match status" value="1"/>
</dbReference>
<reference evidence="10 11" key="4">
    <citation type="journal article" date="2011" name="BMC Genomics">
        <title>RNA-Seq improves annotation of protein-coding genes in the cucumber genome.</title>
        <authorList>
            <person name="Li Z."/>
            <person name="Zhang Z."/>
            <person name="Yan P."/>
            <person name="Huang S."/>
            <person name="Fei Z."/>
            <person name="Lin K."/>
        </authorList>
    </citation>
    <scope>NUCLEOTIDE SEQUENCE [LARGE SCALE GENOMIC DNA]</scope>
    <source>
        <strain evidence="11">cv. 9930</strain>
    </source>
</reference>
<feature type="signal peptide" evidence="9">
    <location>
        <begin position="1"/>
        <end position="30"/>
    </location>
</feature>
<evidence type="ECO:0000256" key="4">
    <source>
        <dbReference type="ARBA" id="ARBA00022692"/>
    </source>
</evidence>
<dbReference type="Proteomes" id="UP000029981">
    <property type="component" value="Chromosome 4"/>
</dbReference>
<keyword evidence="7 8" id="KW-0472">Membrane</keyword>
<keyword evidence="11" id="KW-1185">Reference proteome</keyword>
<dbReference type="PANTHER" id="PTHR11040:SF35">
    <property type="entry name" value="ZINC TRANSPORTER 5"/>
    <property type="match status" value="1"/>
</dbReference>
<dbReference type="GO" id="GO:0005886">
    <property type="term" value="C:plasma membrane"/>
    <property type="evidence" value="ECO:0000318"/>
    <property type="project" value="GO_Central"/>
</dbReference>
<comment type="subcellular location">
    <subcellularLocation>
        <location evidence="1 8">Membrane</location>
        <topology evidence="1 8">Multi-pass membrane protein</topology>
    </subcellularLocation>
</comment>
<dbReference type="NCBIfam" id="TIGR00820">
    <property type="entry name" value="zip"/>
    <property type="match status" value="1"/>
</dbReference>
<dbReference type="AlphaFoldDB" id="A0A0A0L1S4"/>
<evidence type="ECO:0000313" key="10">
    <source>
        <dbReference type="EMBL" id="KGN54984.1"/>
    </source>
</evidence>
<comment type="similarity">
    <text evidence="2 8">Belongs to the ZIP transporter (TC 2.A.5) family.</text>
</comment>
<dbReference type="Gramene" id="KGN54984">
    <property type="protein sequence ID" value="KGN54984"/>
    <property type="gene ID" value="Csa_4G618490"/>
</dbReference>
<accession>A0A0A0L1S4</accession>
<reference evidence="10 11" key="2">
    <citation type="journal article" date="2009" name="PLoS ONE">
        <title>An integrated genetic and cytogenetic map of the cucumber genome.</title>
        <authorList>
            <person name="Ren Y."/>
            <person name="Zhang Z."/>
            <person name="Liu J."/>
            <person name="Staub J.E."/>
            <person name="Han Y."/>
            <person name="Cheng Z."/>
            <person name="Li X."/>
            <person name="Lu J."/>
            <person name="Miao H."/>
            <person name="Kang H."/>
            <person name="Xie B."/>
            <person name="Gu X."/>
            <person name="Wang X."/>
            <person name="Du Y."/>
            <person name="Jin W."/>
            <person name="Huang S."/>
        </authorList>
    </citation>
    <scope>NUCLEOTIDE SEQUENCE [LARGE SCALE GENOMIC DNA]</scope>
    <source>
        <strain evidence="11">cv. 9930</strain>
    </source>
</reference>
<dbReference type="OrthoDB" id="448280at2759"/>
<keyword evidence="9" id="KW-0732">Signal</keyword>
<organism evidence="10 11">
    <name type="scientific">Cucumis sativus</name>
    <name type="common">Cucumber</name>
    <dbReference type="NCBI Taxonomy" id="3659"/>
    <lineage>
        <taxon>Eukaryota</taxon>
        <taxon>Viridiplantae</taxon>
        <taxon>Streptophyta</taxon>
        <taxon>Embryophyta</taxon>
        <taxon>Tracheophyta</taxon>
        <taxon>Spermatophyta</taxon>
        <taxon>Magnoliopsida</taxon>
        <taxon>eudicotyledons</taxon>
        <taxon>Gunneridae</taxon>
        <taxon>Pentapetalae</taxon>
        <taxon>rosids</taxon>
        <taxon>fabids</taxon>
        <taxon>Cucurbitales</taxon>
        <taxon>Cucurbitaceae</taxon>
        <taxon>Benincaseae</taxon>
        <taxon>Cucumis</taxon>
    </lineage>
</organism>
<gene>
    <name evidence="10" type="ORF">Csa_4G618490</name>
</gene>
<evidence type="ECO:0000256" key="9">
    <source>
        <dbReference type="SAM" id="SignalP"/>
    </source>
</evidence>
<evidence type="ECO:0000256" key="8">
    <source>
        <dbReference type="RuleBase" id="RU362088"/>
    </source>
</evidence>
<evidence type="ECO:0000256" key="5">
    <source>
        <dbReference type="ARBA" id="ARBA00022989"/>
    </source>
</evidence>
<feature type="transmembrane region" description="Helical" evidence="8">
    <location>
        <begin position="88"/>
        <end position="109"/>
    </location>
</feature>
<dbReference type="eggNOG" id="KOG1558">
    <property type="taxonomic scope" value="Eukaryota"/>
</dbReference>
<reference evidence="10 11" key="3">
    <citation type="journal article" date="2010" name="BMC Genomics">
        <title>Transcriptome sequencing and comparative analysis of cucumber flowers with different sex types.</title>
        <authorList>
            <person name="Guo S."/>
            <person name="Zheng Y."/>
            <person name="Joung J.G."/>
            <person name="Liu S."/>
            <person name="Zhang Z."/>
            <person name="Crasta O.R."/>
            <person name="Sobral B.W."/>
            <person name="Xu Y."/>
            <person name="Huang S."/>
            <person name="Fei Z."/>
        </authorList>
    </citation>
    <scope>NUCLEOTIDE SEQUENCE [LARGE SCALE GENOMIC DNA]</scope>
    <source>
        <strain evidence="11">cv. 9930</strain>
    </source>
</reference>
<feature type="chain" id="PRO_5001972708" evidence="9">
    <location>
        <begin position="31"/>
        <end position="367"/>
    </location>
</feature>
<feature type="transmembrane region" description="Helical" evidence="8">
    <location>
        <begin position="129"/>
        <end position="150"/>
    </location>
</feature>
<feature type="transmembrane region" description="Helical" evidence="8">
    <location>
        <begin position="54"/>
        <end position="76"/>
    </location>
</feature>
<name>A0A0A0L1S4_CUCSA</name>
<sequence>MPMPMPHFNPPSLLSLFFLLFLLLIPSVLAAPDCQCPEDSEDDGKRDETLALKYKVVAIATILVAGIIGVVIPLLGKLIPALSPEKDIFFIIKAFAAGVILATGFIHVLPDAYGNLTSSKLNEHPWGKFPFTGLVAMVAAIGTLMVDAGASSYYTRIHLNKAQPELNGDDEMRGGGCGAHDGHVHVHTHGTHGHAHGSADVGGSSTEILRHRVISQVLELGIVVHSVIIGIGLGVSESPETIRPLVAAITFHQLFEGMGLGGCIAQAKFKNRATILMGLFFCLTTPIGIAIGIAVTKTYDEDSPKALIVEGILNAASSGILIYMALVDLLAADFMNPRMQSNGKLQLLANVSLILGAALMSLLAIWA</sequence>
<keyword evidence="4 8" id="KW-0812">Transmembrane</keyword>
<feature type="transmembrane region" description="Helical" evidence="8">
    <location>
        <begin position="315"/>
        <end position="335"/>
    </location>
</feature>
<dbReference type="GO" id="GO:0005385">
    <property type="term" value="F:zinc ion transmembrane transporter activity"/>
    <property type="evidence" value="ECO:0000318"/>
    <property type="project" value="GO_Central"/>
</dbReference>
<protein>
    <submittedName>
        <fullName evidence="10">ZIP transporter</fullName>
    </submittedName>
</protein>
<evidence type="ECO:0000256" key="6">
    <source>
        <dbReference type="ARBA" id="ARBA00023065"/>
    </source>
</evidence>
<dbReference type="OMA" id="HHHGHFN"/>
<reference evidence="10 11" key="1">
    <citation type="journal article" date="2009" name="Nat. Genet.">
        <title>The genome of the cucumber, Cucumis sativus L.</title>
        <authorList>
            <person name="Huang S."/>
            <person name="Li R."/>
            <person name="Zhang Z."/>
            <person name="Li L."/>
            <person name="Gu X."/>
            <person name="Fan W."/>
            <person name="Lucas W.J."/>
            <person name="Wang X."/>
            <person name="Xie B."/>
            <person name="Ni P."/>
            <person name="Ren Y."/>
            <person name="Zhu H."/>
            <person name="Li J."/>
            <person name="Lin K."/>
            <person name="Jin W."/>
            <person name="Fei Z."/>
            <person name="Li G."/>
            <person name="Staub J."/>
            <person name="Kilian A."/>
            <person name="van der Vossen E.A."/>
            <person name="Wu Y."/>
            <person name="Guo J."/>
            <person name="He J."/>
            <person name="Jia Z."/>
            <person name="Ren Y."/>
            <person name="Tian G."/>
            <person name="Lu Y."/>
            <person name="Ruan J."/>
            <person name="Qian W."/>
            <person name="Wang M."/>
            <person name="Huang Q."/>
            <person name="Li B."/>
            <person name="Xuan Z."/>
            <person name="Cao J."/>
            <person name="Asan"/>
            <person name="Wu Z."/>
            <person name="Zhang J."/>
            <person name="Cai Q."/>
            <person name="Bai Y."/>
            <person name="Zhao B."/>
            <person name="Han Y."/>
            <person name="Li Y."/>
            <person name="Li X."/>
            <person name="Wang S."/>
            <person name="Shi Q."/>
            <person name="Liu S."/>
            <person name="Cho W.K."/>
            <person name="Kim J.Y."/>
            <person name="Xu Y."/>
            <person name="Heller-Uszynska K."/>
            <person name="Miao H."/>
            <person name="Cheng Z."/>
            <person name="Zhang S."/>
            <person name="Wu J."/>
            <person name="Yang Y."/>
            <person name="Kang H."/>
            <person name="Li M."/>
            <person name="Liang H."/>
            <person name="Ren X."/>
            <person name="Shi Z."/>
            <person name="Wen M."/>
            <person name="Jian M."/>
            <person name="Yang H."/>
            <person name="Zhang G."/>
            <person name="Yang Z."/>
            <person name="Chen R."/>
            <person name="Liu S."/>
            <person name="Li J."/>
            <person name="Ma L."/>
            <person name="Liu H."/>
            <person name="Zhou Y."/>
            <person name="Zhao J."/>
            <person name="Fang X."/>
            <person name="Li G."/>
            <person name="Fang L."/>
            <person name="Li Y."/>
            <person name="Liu D."/>
            <person name="Zheng H."/>
            <person name="Zhang Y."/>
            <person name="Qin N."/>
            <person name="Li Z."/>
            <person name="Yang G."/>
            <person name="Yang S."/>
            <person name="Bolund L."/>
            <person name="Kristiansen K."/>
            <person name="Zheng H."/>
            <person name="Li S."/>
            <person name="Zhang X."/>
            <person name="Yang H."/>
            <person name="Wang J."/>
            <person name="Sun R."/>
            <person name="Zhang B."/>
            <person name="Jiang S."/>
            <person name="Wang J."/>
            <person name="Du Y."/>
            <person name="Li S."/>
        </authorList>
    </citation>
    <scope>NUCLEOTIDE SEQUENCE [LARGE SCALE GENOMIC DNA]</scope>
    <source>
        <strain evidence="11">cv. 9930</strain>
    </source>
</reference>
<comment type="caution">
    <text evidence="8">Lacks conserved residue(s) required for the propagation of feature annotation.</text>
</comment>
<evidence type="ECO:0000256" key="1">
    <source>
        <dbReference type="ARBA" id="ARBA00004141"/>
    </source>
</evidence>
<dbReference type="EMBL" id="CM002925">
    <property type="protein sequence ID" value="KGN54984.1"/>
    <property type="molecule type" value="Genomic_DNA"/>
</dbReference>
<dbReference type="GO" id="GO:0071577">
    <property type="term" value="P:zinc ion transmembrane transport"/>
    <property type="evidence" value="ECO:0000318"/>
    <property type="project" value="GO_Central"/>
</dbReference>
<evidence type="ECO:0000256" key="7">
    <source>
        <dbReference type="ARBA" id="ARBA00023136"/>
    </source>
</evidence>
<evidence type="ECO:0000256" key="2">
    <source>
        <dbReference type="ARBA" id="ARBA00006939"/>
    </source>
</evidence>
<dbReference type="KEGG" id="csv:101215851"/>
<dbReference type="InterPro" id="IPR004698">
    <property type="entry name" value="Zn/Fe_permease_fun/pln"/>
</dbReference>